<evidence type="ECO:0000313" key="2">
    <source>
        <dbReference type="EMBL" id="TSJ78778.1"/>
    </source>
</evidence>
<dbReference type="EMBL" id="VMBG01000001">
    <property type="protein sequence ID" value="TSJ78778.1"/>
    <property type="molecule type" value="Genomic_DNA"/>
</dbReference>
<dbReference type="AlphaFoldDB" id="A0A556QQ55"/>
<reference evidence="2 3" key="1">
    <citation type="submission" date="2019-07" db="EMBL/GenBank/DDBJ databases">
        <title>Description of 53C-WASEF.</title>
        <authorList>
            <person name="Pitt A."/>
            <person name="Hahn M.W."/>
        </authorList>
    </citation>
    <scope>NUCLEOTIDE SEQUENCE [LARGE SCALE GENOMIC DNA]</scope>
    <source>
        <strain evidence="2 3">53C-WASEF</strain>
    </source>
</reference>
<dbReference type="OrthoDB" id="9771320at2"/>
<evidence type="ECO:0000313" key="3">
    <source>
        <dbReference type="Proteomes" id="UP000315648"/>
    </source>
</evidence>
<dbReference type="Proteomes" id="UP000315648">
    <property type="component" value="Unassembled WGS sequence"/>
</dbReference>
<dbReference type="Gene3D" id="3.20.20.140">
    <property type="entry name" value="Metal-dependent hydrolases"/>
    <property type="match status" value="1"/>
</dbReference>
<keyword evidence="2" id="KW-0378">Hydrolase</keyword>
<organism evidence="2 3">
    <name type="scientific">Rariglobus hedericola</name>
    <dbReference type="NCBI Taxonomy" id="2597822"/>
    <lineage>
        <taxon>Bacteria</taxon>
        <taxon>Pseudomonadati</taxon>
        <taxon>Verrucomicrobiota</taxon>
        <taxon>Opitutia</taxon>
        <taxon>Opitutales</taxon>
        <taxon>Opitutaceae</taxon>
        <taxon>Rariglobus</taxon>
    </lineage>
</organism>
<dbReference type="RefSeq" id="WP_144229119.1">
    <property type="nucleotide sequence ID" value="NZ_CBCRVV010000002.1"/>
</dbReference>
<protein>
    <submittedName>
        <fullName evidence="2">Amidohydrolase family protein</fullName>
    </submittedName>
</protein>
<comment type="caution">
    <text evidence="2">The sequence shown here is derived from an EMBL/GenBank/DDBJ whole genome shotgun (WGS) entry which is preliminary data.</text>
</comment>
<accession>A0A556QQ55</accession>
<sequence length="328" mass="36241">MRIDCHVHVVGTGTSGTGCWYRPRGLTRIGAPFLVRAVGLTMRDLHGPDFDRIYAERLLAYVQGAPSIDRAMLLAHELPYRDDGTPLPDRASFYVSNDHVLDLAQKHPEFLAGVSIHPSRRDAFEELEKCLTGGAAALKCLPNVQGIDWNDPRHTRFLELMAEAGLPLLAHTGSERTMPVMDAKLASPRVLTRPLEIGVTCIAAHCGTGMMLLDPDYLDVFVEMTERFPNLYGDNSALAALNFRLRPSALRRLKQGALAERILHGSDLPVPSSGLLPWAGGMLSWRAHRETARIKNPLERDAKLKEALGFSPDTFTRAGRVLRLPTRA</sequence>
<dbReference type="SUPFAM" id="SSF51556">
    <property type="entry name" value="Metallo-dependent hydrolases"/>
    <property type="match status" value="1"/>
</dbReference>
<dbReference type="GO" id="GO:0016787">
    <property type="term" value="F:hydrolase activity"/>
    <property type="evidence" value="ECO:0007669"/>
    <property type="project" value="UniProtKB-KW"/>
</dbReference>
<keyword evidence="3" id="KW-1185">Reference proteome</keyword>
<name>A0A556QQ55_9BACT</name>
<evidence type="ECO:0000259" key="1">
    <source>
        <dbReference type="Pfam" id="PF04909"/>
    </source>
</evidence>
<dbReference type="InterPro" id="IPR006680">
    <property type="entry name" value="Amidohydro-rel"/>
</dbReference>
<dbReference type="PROSITE" id="PS51257">
    <property type="entry name" value="PROKAR_LIPOPROTEIN"/>
    <property type="match status" value="1"/>
</dbReference>
<feature type="domain" description="Amidohydrolase-related" evidence="1">
    <location>
        <begin position="3"/>
        <end position="275"/>
    </location>
</feature>
<proteinExistence type="predicted"/>
<dbReference type="InterPro" id="IPR032466">
    <property type="entry name" value="Metal_Hydrolase"/>
</dbReference>
<dbReference type="Pfam" id="PF04909">
    <property type="entry name" value="Amidohydro_2"/>
    <property type="match status" value="1"/>
</dbReference>
<gene>
    <name evidence="2" type="ORF">FPL22_05575</name>
</gene>